<feature type="compositionally biased region" description="Polar residues" evidence="2">
    <location>
        <begin position="116"/>
        <end position="129"/>
    </location>
</feature>
<dbReference type="AlphaFoldDB" id="A0A6A6V2D3"/>
<evidence type="ECO:0000313" key="4">
    <source>
        <dbReference type="Proteomes" id="UP000799440"/>
    </source>
</evidence>
<feature type="compositionally biased region" description="Acidic residues" evidence="2">
    <location>
        <begin position="35"/>
        <end position="44"/>
    </location>
</feature>
<reference evidence="3" key="1">
    <citation type="journal article" date="2020" name="Stud. Mycol.">
        <title>101 Dothideomycetes genomes: a test case for predicting lifestyles and emergence of pathogens.</title>
        <authorList>
            <person name="Haridas S."/>
            <person name="Albert R."/>
            <person name="Binder M."/>
            <person name="Bloem J."/>
            <person name="Labutti K."/>
            <person name="Salamov A."/>
            <person name="Andreopoulos B."/>
            <person name="Baker S."/>
            <person name="Barry K."/>
            <person name="Bills G."/>
            <person name="Bluhm B."/>
            <person name="Cannon C."/>
            <person name="Castanera R."/>
            <person name="Culley D."/>
            <person name="Daum C."/>
            <person name="Ezra D."/>
            <person name="Gonzalez J."/>
            <person name="Henrissat B."/>
            <person name="Kuo A."/>
            <person name="Liang C."/>
            <person name="Lipzen A."/>
            <person name="Lutzoni F."/>
            <person name="Magnuson J."/>
            <person name="Mondo S."/>
            <person name="Nolan M."/>
            <person name="Ohm R."/>
            <person name="Pangilinan J."/>
            <person name="Park H.-J."/>
            <person name="Ramirez L."/>
            <person name="Alfaro M."/>
            <person name="Sun H."/>
            <person name="Tritt A."/>
            <person name="Yoshinaga Y."/>
            <person name="Zwiers L.-H."/>
            <person name="Turgeon B."/>
            <person name="Goodwin S."/>
            <person name="Spatafora J."/>
            <person name="Crous P."/>
            <person name="Grigoriev I."/>
        </authorList>
    </citation>
    <scope>NUCLEOTIDE SEQUENCE</scope>
    <source>
        <strain evidence="3">CBS 119925</strain>
    </source>
</reference>
<feature type="compositionally biased region" description="Basic and acidic residues" evidence="2">
    <location>
        <begin position="92"/>
        <end position="104"/>
    </location>
</feature>
<protein>
    <submittedName>
        <fullName evidence="3">Uncharacterized protein</fullName>
    </submittedName>
</protein>
<feature type="region of interest" description="Disordered" evidence="2">
    <location>
        <begin position="1"/>
        <end position="104"/>
    </location>
</feature>
<feature type="compositionally biased region" description="Basic and acidic residues" evidence="2">
    <location>
        <begin position="55"/>
        <end position="65"/>
    </location>
</feature>
<evidence type="ECO:0000256" key="2">
    <source>
        <dbReference type="SAM" id="MobiDB-lite"/>
    </source>
</evidence>
<feature type="compositionally biased region" description="Polar residues" evidence="2">
    <location>
        <begin position="77"/>
        <end position="91"/>
    </location>
</feature>
<feature type="coiled-coil region" evidence="1">
    <location>
        <begin position="139"/>
        <end position="166"/>
    </location>
</feature>
<accession>A0A6A6V2D3</accession>
<feature type="region of interest" description="Disordered" evidence="2">
    <location>
        <begin position="225"/>
        <end position="254"/>
    </location>
</feature>
<organism evidence="3 4">
    <name type="scientific">Sporormia fimetaria CBS 119925</name>
    <dbReference type="NCBI Taxonomy" id="1340428"/>
    <lineage>
        <taxon>Eukaryota</taxon>
        <taxon>Fungi</taxon>
        <taxon>Dikarya</taxon>
        <taxon>Ascomycota</taxon>
        <taxon>Pezizomycotina</taxon>
        <taxon>Dothideomycetes</taxon>
        <taxon>Pleosporomycetidae</taxon>
        <taxon>Pleosporales</taxon>
        <taxon>Sporormiaceae</taxon>
        <taxon>Sporormia</taxon>
    </lineage>
</organism>
<dbReference type="EMBL" id="MU006587">
    <property type="protein sequence ID" value="KAF2744722.1"/>
    <property type="molecule type" value="Genomic_DNA"/>
</dbReference>
<sequence>MSSSNSSSDSEDSFEPPFAYYTDEDDSDEYKPDESDTESSDEFEHEPLVIRLRARSRDKMDQERRSSHHHRAPSPHNTTSPRTSICAASTSIKREYSAMHPDEDMRYPASKHARHQTSSVKMEPQSSDWRTQEREVDRLHEARQESDQLLADLHKLKMQLEEIQVEIGQSEFRLQQQSERMLIYSSERYTLNARANPYQRQTPGSVARFVKIEPAVLRIDDTHRMPVRGPVGRGPVGRGPMDEPTVKTETAVWP</sequence>
<keyword evidence="4" id="KW-1185">Reference proteome</keyword>
<name>A0A6A6V2D3_9PLEO</name>
<proteinExistence type="predicted"/>
<evidence type="ECO:0000313" key="3">
    <source>
        <dbReference type="EMBL" id="KAF2744722.1"/>
    </source>
</evidence>
<feature type="region of interest" description="Disordered" evidence="2">
    <location>
        <begin position="111"/>
        <end position="130"/>
    </location>
</feature>
<dbReference type="Proteomes" id="UP000799440">
    <property type="component" value="Unassembled WGS sequence"/>
</dbReference>
<keyword evidence="1" id="KW-0175">Coiled coil</keyword>
<gene>
    <name evidence="3" type="ORF">M011DRAFT_470299</name>
</gene>
<evidence type="ECO:0000256" key="1">
    <source>
        <dbReference type="SAM" id="Coils"/>
    </source>
</evidence>